<evidence type="ECO:0000313" key="7">
    <source>
        <dbReference type="Proteomes" id="UP000322899"/>
    </source>
</evidence>
<protein>
    <recommendedName>
        <fullName evidence="2">PH domain-containing protein</fullName>
    </recommendedName>
</protein>
<evidence type="ECO:0000313" key="3">
    <source>
        <dbReference type="EMBL" id="KAA0153294.1"/>
    </source>
</evidence>
<feature type="compositionally biased region" description="Low complexity" evidence="1">
    <location>
        <begin position="147"/>
        <end position="156"/>
    </location>
</feature>
<evidence type="ECO:0000313" key="9">
    <source>
        <dbReference type="Proteomes" id="UP000324907"/>
    </source>
</evidence>
<dbReference type="Proteomes" id="UP000325113">
    <property type="component" value="Unassembled WGS sequence"/>
</dbReference>
<evidence type="ECO:0000313" key="5">
    <source>
        <dbReference type="EMBL" id="KAA0170431.1"/>
    </source>
</evidence>
<dbReference type="OrthoDB" id="10471359at2759"/>
<dbReference type="SMART" id="SM00233">
    <property type="entry name" value="PH"/>
    <property type="match status" value="1"/>
</dbReference>
<dbReference type="SUPFAM" id="SSF50729">
    <property type="entry name" value="PH domain-like"/>
    <property type="match status" value="1"/>
</dbReference>
<evidence type="ECO:0000313" key="4">
    <source>
        <dbReference type="EMBL" id="KAA0162412.1"/>
    </source>
</evidence>
<gene>
    <name evidence="6" type="ORF">FNF27_02733</name>
    <name evidence="5" type="ORF">FNF28_01425</name>
    <name evidence="3" type="ORF">FNF29_03108</name>
    <name evidence="4" type="ORF">FNF31_03211</name>
</gene>
<comment type="caution">
    <text evidence="4">The sequence shown here is derived from an EMBL/GenBank/DDBJ whole genome shotgun (WGS) entry which is preliminary data.</text>
</comment>
<sequence length="202" mass="21191">MASSVSAAELMRSAPGTFRAGTVLKHRAGWCAGTFGTGCGGGWAARLLVLKGGFLFKFKSRKGSRPLGLPIDLASATVTLRPHAATDAGVDPAKCFTVGTLRRTLLFQCDDASEAAAWVRALHNQADTSIKAGLGHLRMEPSEEAARATGQAMTRRQAQRQRAHAERAATDPALSMEAAGLMGFGMASAEMRELGDGDSDSE</sequence>
<dbReference type="EMBL" id="VLTM01000027">
    <property type="protein sequence ID" value="KAA0162412.1"/>
    <property type="molecule type" value="Genomic_DNA"/>
</dbReference>
<dbReference type="InterPro" id="IPR011993">
    <property type="entry name" value="PH-like_dom_sf"/>
</dbReference>
<dbReference type="EMBL" id="VLTL01000013">
    <property type="protein sequence ID" value="KAA0170431.1"/>
    <property type="molecule type" value="Genomic_DNA"/>
</dbReference>
<dbReference type="InterPro" id="IPR001849">
    <property type="entry name" value="PH_domain"/>
</dbReference>
<accession>A0A5A8D9Z7</accession>
<feature type="region of interest" description="Disordered" evidence="1">
    <location>
        <begin position="141"/>
        <end position="170"/>
    </location>
</feature>
<dbReference type="EMBL" id="VLTO01000012">
    <property type="protein sequence ID" value="KAA0175651.1"/>
    <property type="molecule type" value="Genomic_DNA"/>
</dbReference>
<keyword evidence="8" id="KW-1185">Reference proteome</keyword>
<dbReference type="Gene3D" id="2.30.29.30">
    <property type="entry name" value="Pleckstrin-homology domain (PH domain)/Phosphotyrosine-binding domain (PTB)"/>
    <property type="match status" value="1"/>
</dbReference>
<dbReference type="Proteomes" id="UP000322899">
    <property type="component" value="Unassembled WGS sequence"/>
</dbReference>
<dbReference type="Proteomes" id="UP000323011">
    <property type="component" value="Unassembled WGS sequence"/>
</dbReference>
<dbReference type="PROSITE" id="PS50003">
    <property type="entry name" value="PH_DOMAIN"/>
    <property type="match status" value="1"/>
</dbReference>
<evidence type="ECO:0000256" key="1">
    <source>
        <dbReference type="SAM" id="MobiDB-lite"/>
    </source>
</evidence>
<proteinExistence type="predicted"/>
<reference evidence="7 8" key="1">
    <citation type="submission" date="2019-07" db="EMBL/GenBank/DDBJ databases">
        <title>Genomes of Cafeteria roenbergensis.</title>
        <authorList>
            <person name="Fischer M.G."/>
            <person name="Hackl T."/>
            <person name="Roman M."/>
        </authorList>
    </citation>
    <scope>NUCLEOTIDE SEQUENCE [LARGE SCALE GENOMIC DNA]</scope>
    <source>
        <strain evidence="3 8">BVI</strain>
        <strain evidence="4 10">Cflag</strain>
        <strain evidence="6 7">E4-10P</strain>
        <strain evidence="5 9">RCC970-E3</strain>
    </source>
</reference>
<name>A0A5A8D9Z7_CAFRO</name>
<dbReference type="AlphaFoldDB" id="A0A5A8D9Z7"/>
<dbReference type="CDD" id="cd00821">
    <property type="entry name" value="PH"/>
    <property type="match status" value="1"/>
</dbReference>
<evidence type="ECO:0000259" key="2">
    <source>
        <dbReference type="PROSITE" id="PS50003"/>
    </source>
</evidence>
<evidence type="ECO:0000313" key="8">
    <source>
        <dbReference type="Proteomes" id="UP000323011"/>
    </source>
</evidence>
<feature type="domain" description="PH" evidence="2">
    <location>
        <begin position="16"/>
        <end position="127"/>
    </location>
</feature>
<dbReference type="EMBL" id="VLTN01000016">
    <property type="protein sequence ID" value="KAA0153294.1"/>
    <property type="molecule type" value="Genomic_DNA"/>
</dbReference>
<dbReference type="Proteomes" id="UP000324907">
    <property type="component" value="Unassembled WGS sequence"/>
</dbReference>
<dbReference type="Pfam" id="PF00169">
    <property type="entry name" value="PH"/>
    <property type="match status" value="1"/>
</dbReference>
<evidence type="ECO:0000313" key="6">
    <source>
        <dbReference type="EMBL" id="KAA0175651.1"/>
    </source>
</evidence>
<organism evidence="4 10">
    <name type="scientific">Cafeteria roenbergensis</name>
    <name type="common">Marine flagellate</name>
    <dbReference type="NCBI Taxonomy" id="33653"/>
    <lineage>
        <taxon>Eukaryota</taxon>
        <taxon>Sar</taxon>
        <taxon>Stramenopiles</taxon>
        <taxon>Bigyra</taxon>
        <taxon>Opalozoa</taxon>
        <taxon>Bicosoecida</taxon>
        <taxon>Cafeteriaceae</taxon>
        <taxon>Cafeteria</taxon>
    </lineage>
</organism>
<evidence type="ECO:0000313" key="10">
    <source>
        <dbReference type="Proteomes" id="UP000325113"/>
    </source>
</evidence>